<dbReference type="VEuPathDB" id="FungiDB:AeMF1_017132"/>
<dbReference type="Proteomes" id="UP000481153">
    <property type="component" value="Unassembled WGS sequence"/>
</dbReference>
<evidence type="ECO:0000256" key="4">
    <source>
        <dbReference type="ARBA" id="ARBA00012745"/>
    </source>
</evidence>
<keyword evidence="10" id="KW-0443">Lipid metabolism</keyword>
<keyword evidence="8" id="KW-0378">Hydrolase</keyword>
<dbReference type="Pfam" id="PF03331">
    <property type="entry name" value="LpxC"/>
    <property type="match status" value="1"/>
</dbReference>
<dbReference type="InterPro" id="IPR004463">
    <property type="entry name" value="UDP-acyl_GlcNac_deAcase"/>
</dbReference>
<dbReference type="EMBL" id="VJMJ01000104">
    <property type="protein sequence ID" value="KAF0734816.1"/>
    <property type="molecule type" value="Genomic_DNA"/>
</dbReference>
<evidence type="ECO:0000256" key="11">
    <source>
        <dbReference type="ARBA" id="ARBA00024535"/>
    </source>
</evidence>
<dbReference type="GO" id="GO:2001289">
    <property type="term" value="P:lipid X metabolic process"/>
    <property type="evidence" value="ECO:0007669"/>
    <property type="project" value="UniProtKB-ARBA"/>
</dbReference>
<dbReference type="HAMAP" id="MF_00388">
    <property type="entry name" value="LpxC"/>
    <property type="match status" value="1"/>
</dbReference>
<comment type="caution">
    <text evidence="13">The sequence shown here is derived from an EMBL/GenBank/DDBJ whole genome shotgun (WGS) entry which is preliminary data.</text>
</comment>
<dbReference type="GO" id="GO:0009245">
    <property type="term" value="P:lipid A biosynthetic process"/>
    <property type="evidence" value="ECO:0007669"/>
    <property type="project" value="UniProtKB-KW"/>
</dbReference>
<dbReference type="NCBIfam" id="TIGR00325">
    <property type="entry name" value="lpxC"/>
    <property type="match status" value="1"/>
</dbReference>
<name>A0A6G0X4D5_9STRA</name>
<keyword evidence="6" id="KW-0441">Lipid A biosynthesis</keyword>
<dbReference type="Gene3D" id="3.30.1700.10">
    <property type="entry name" value="lpxc deacetylase, domain 2"/>
    <property type="match status" value="1"/>
</dbReference>
<dbReference type="AlphaFoldDB" id="A0A6G0X4D5"/>
<reference evidence="13 14" key="1">
    <citation type="submission" date="2019-07" db="EMBL/GenBank/DDBJ databases">
        <title>Genomics analysis of Aphanomyces spp. identifies a new class of oomycete effector associated with host adaptation.</title>
        <authorList>
            <person name="Gaulin E."/>
        </authorList>
    </citation>
    <scope>NUCLEOTIDE SEQUENCE [LARGE SCALE GENOMIC DNA]</scope>
    <source>
        <strain evidence="13 14">ATCC 201684</strain>
    </source>
</reference>
<dbReference type="InterPro" id="IPR015870">
    <property type="entry name" value="UDP-acyl_N-AcGlcN_deAcase_N"/>
</dbReference>
<evidence type="ECO:0000256" key="3">
    <source>
        <dbReference type="ARBA" id="ARBA00006170"/>
    </source>
</evidence>
<gene>
    <name evidence="13" type="ORF">Ae201684_008581</name>
</gene>
<keyword evidence="5" id="KW-0444">Lipid biosynthesis</keyword>
<keyword evidence="7" id="KW-0479">Metal-binding</keyword>
<dbReference type="EC" id="3.5.1.108" evidence="4"/>
<sequence>MQRTLKRAVEVAGIGLHLGEKAHIVLHPAPANTGVVFHERGNRSRSVVARHSNVKKDTVGFCTRLQDPSSGYSIATVEHLLAAISASGITNVVVDVAGPEIPILDGSSQGFLEAIASSGAIEQDNPQQVLYIRQPVKVVKENKAAYLLPRPTQELTLSTEVDFTHKNLPRQWISLALSEFQSKVGSARTFTFEDEVALLQAHGLAKGGGLHNAVVLDKNGKPINSEGLRFEDEWVRHKALDVVGDLALAGHPIAGHYVGICPGHVLTHELLDALFANPANYSIE</sequence>
<proteinExistence type="inferred from homology"/>
<accession>A0A6G0X4D5</accession>
<evidence type="ECO:0000256" key="7">
    <source>
        <dbReference type="ARBA" id="ARBA00022723"/>
    </source>
</evidence>
<evidence type="ECO:0000256" key="5">
    <source>
        <dbReference type="ARBA" id="ARBA00022516"/>
    </source>
</evidence>
<evidence type="ECO:0000256" key="9">
    <source>
        <dbReference type="ARBA" id="ARBA00022833"/>
    </source>
</evidence>
<evidence type="ECO:0000256" key="12">
    <source>
        <dbReference type="ARBA" id="ARBA00024987"/>
    </source>
</evidence>
<dbReference type="GO" id="GO:0016020">
    <property type="term" value="C:membrane"/>
    <property type="evidence" value="ECO:0007669"/>
    <property type="project" value="GOC"/>
</dbReference>
<dbReference type="InterPro" id="IPR011334">
    <property type="entry name" value="UDP-acyl_GlcNac_deAcase_C"/>
</dbReference>
<comment type="similarity">
    <text evidence="3">Belongs to the LpxC family.</text>
</comment>
<dbReference type="SUPFAM" id="SSF54211">
    <property type="entry name" value="Ribosomal protein S5 domain 2-like"/>
    <property type="match status" value="2"/>
</dbReference>
<dbReference type="InterPro" id="IPR020568">
    <property type="entry name" value="Ribosomal_Su5_D2-typ_SF"/>
</dbReference>
<evidence type="ECO:0000256" key="2">
    <source>
        <dbReference type="ARBA" id="ARBA00005002"/>
    </source>
</evidence>
<protein>
    <recommendedName>
        <fullName evidence="4">UDP-3-O-acyl-N-acetylglucosamine deacetylase</fullName>
        <ecNumber evidence="4">3.5.1.108</ecNumber>
    </recommendedName>
</protein>
<comment type="catalytic activity">
    <reaction evidence="11">
        <text>a UDP-3-O-[(3R)-3-hydroxyacyl]-N-acetyl-alpha-D-glucosamine + H2O = a UDP-3-O-[(3R)-3-hydroxyacyl]-alpha-D-glucosamine + acetate</text>
        <dbReference type="Rhea" id="RHEA:67816"/>
        <dbReference type="ChEBI" id="CHEBI:15377"/>
        <dbReference type="ChEBI" id="CHEBI:30089"/>
        <dbReference type="ChEBI" id="CHEBI:137740"/>
        <dbReference type="ChEBI" id="CHEBI:173225"/>
        <dbReference type="EC" id="3.5.1.108"/>
    </reaction>
</comment>
<comment type="pathway">
    <text evidence="2">Glycolipid biosynthesis; lipid IV(A) biosynthesis; lipid IV(A) from (3R)-3-hydroxytetradecanoyl-[acyl-carrier-protein] and UDP-N-acetyl-alpha-D-glucosamine: step 2/6.</text>
</comment>
<dbReference type="GO" id="GO:0103117">
    <property type="term" value="F:UDP-3-O-acyl-N-acetylglucosamine deacetylase activity"/>
    <property type="evidence" value="ECO:0007669"/>
    <property type="project" value="UniProtKB-EC"/>
</dbReference>
<keyword evidence="9" id="KW-0862">Zinc</keyword>
<evidence type="ECO:0000256" key="6">
    <source>
        <dbReference type="ARBA" id="ARBA00022556"/>
    </source>
</evidence>
<keyword evidence="14" id="KW-1185">Reference proteome</keyword>
<evidence type="ECO:0000313" key="14">
    <source>
        <dbReference type="Proteomes" id="UP000481153"/>
    </source>
</evidence>
<dbReference type="UniPathway" id="UPA00359">
    <property type="reaction ID" value="UER00478"/>
</dbReference>
<comment type="function">
    <text evidence="12">Involved in the biosynthesis of lipid A, a phosphorylated glycolipid that in bacteria anchors the lipopolysaccharide to the outer membrane of the cell. Lipid A-like molecules in plants may serve as structural components of the outer membranes of mitochondria and/or chloroplasts, or may be involved in signal transduction or plant defense responses.</text>
</comment>
<comment type="cofactor">
    <cofactor evidence="1">
        <name>Zn(2+)</name>
        <dbReference type="ChEBI" id="CHEBI:29105"/>
    </cofactor>
</comment>
<dbReference type="Gene3D" id="3.30.230.20">
    <property type="entry name" value="lpxc deacetylase, domain 1"/>
    <property type="match status" value="1"/>
</dbReference>
<dbReference type="PANTHER" id="PTHR33694">
    <property type="entry name" value="UDP-3-O-ACYL-N-ACETYLGLUCOSAMINE DEACETYLASE 1, MITOCHONDRIAL-RELATED"/>
    <property type="match status" value="1"/>
</dbReference>
<dbReference type="GO" id="GO:0046872">
    <property type="term" value="F:metal ion binding"/>
    <property type="evidence" value="ECO:0007669"/>
    <property type="project" value="UniProtKB-KW"/>
</dbReference>
<evidence type="ECO:0000256" key="8">
    <source>
        <dbReference type="ARBA" id="ARBA00022801"/>
    </source>
</evidence>
<evidence type="ECO:0000256" key="1">
    <source>
        <dbReference type="ARBA" id="ARBA00001947"/>
    </source>
</evidence>
<dbReference type="PANTHER" id="PTHR33694:SF1">
    <property type="entry name" value="UDP-3-O-ACYL-N-ACETYLGLUCOSAMINE DEACETYLASE 1, MITOCHONDRIAL-RELATED"/>
    <property type="match status" value="1"/>
</dbReference>
<evidence type="ECO:0000256" key="10">
    <source>
        <dbReference type="ARBA" id="ARBA00023098"/>
    </source>
</evidence>
<organism evidence="13 14">
    <name type="scientific">Aphanomyces euteiches</name>
    <dbReference type="NCBI Taxonomy" id="100861"/>
    <lineage>
        <taxon>Eukaryota</taxon>
        <taxon>Sar</taxon>
        <taxon>Stramenopiles</taxon>
        <taxon>Oomycota</taxon>
        <taxon>Saprolegniomycetes</taxon>
        <taxon>Saprolegniales</taxon>
        <taxon>Verrucalvaceae</taxon>
        <taxon>Aphanomyces</taxon>
    </lineage>
</organism>
<evidence type="ECO:0000313" key="13">
    <source>
        <dbReference type="EMBL" id="KAF0734816.1"/>
    </source>
</evidence>